<comment type="caution">
    <text evidence="1">The sequence shown here is derived from an EMBL/GenBank/DDBJ whole genome shotgun (WGS) entry which is preliminary data.</text>
</comment>
<accession>A0A9X0BRM9</accession>
<reference evidence="1" key="2">
    <citation type="journal article" date="2023" name="IMA Fungus">
        <title>Comparative genomic study of the Penicillium genus elucidates a diverse pangenome and 15 lateral gene transfer events.</title>
        <authorList>
            <person name="Petersen C."/>
            <person name="Sorensen T."/>
            <person name="Nielsen M.R."/>
            <person name="Sondergaard T.E."/>
            <person name="Sorensen J.L."/>
            <person name="Fitzpatrick D.A."/>
            <person name="Frisvad J.C."/>
            <person name="Nielsen K.L."/>
        </authorList>
    </citation>
    <scope>NUCLEOTIDE SEQUENCE</scope>
    <source>
        <strain evidence="1">IBT 17660</strain>
    </source>
</reference>
<name>A0A9X0BRM9_9EURO</name>
<dbReference type="EMBL" id="JAPWDO010000003">
    <property type="protein sequence ID" value="KAJ5479736.1"/>
    <property type="molecule type" value="Genomic_DNA"/>
</dbReference>
<dbReference type="AlphaFoldDB" id="A0A9X0BRM9"/>
<sequence length="180" mass="20494">MISRCLPIVEYTIHHRRDRASNVTWGMSLMDGRVATGACPEHATSHPLRNMEIMDRENKWEGNRTYQGRRGRELLPMFLEWTSREFQRRIRSGSLGAKSADLLRQSIAIISIDVILPQEIPLNWGSCGSCVSFKAGVMVKRGKGEGGRVPVTSVRTRLRLESKETRHSISMPNNHKRIIN</sequence>
<organism evidence="1 2">
    <name type="scientific">Penicillium desertorum</name>
    <dbReference type="NCBI Taxonomy" id="1303715"/>
    <lineage>
        <taxon>Eukaryota</taxon>
        <taxon>Fungi</taxon>
        <taxon>Dikarya</taxon>
        <taxon>Ascomycota</taxon>
        <taxon>Pezizomycotina</taxon>
        <taxon>Eurotiomycetes</taxon>
        <taxon>Eurotiomycetidae</taxon>
        <taxon>Eurotiales</taxon>
        <taxon>Aspergillaceae</taxon>
        <taxon>Penicillium</taxon>
    </lineage>
</organism>
<evidence type="ECO:0000313" key="2">
    <source>
        <dbReference type="Proteomes" id="UP001147760"/>
    </source>
</evidence>
<dbReference type="OrthoDB" id="4365694at2759"/>
<protein>
    <submittedName>
        <fullName evidence="1">Uncharacterized protein</fullName>
    </submittedName>
</protein>
<proteinExistence type="predicted"/>
<gene>
    <name evidence="1" type="ORF">N7530_005245</name>
</gene>
<keyword evidence="2" id="KW-1185">Reference proteome</keyword>
<dbReference type="Proteomes" id="UP001147760">
    <property type="component" value="Unassembled WGS sequence"/>
</dbReference>
<evidence type="ECO:0000313" key="1">
    <source>
        <dbReference type="EMBL" id="KAJ5479736.1"/>
    </source>
</evidence>
<reference evidence="1" key="1">
    <citation type="submission" date="2022-12" db="EMBL/GenBank/DDBJ databases">
        <authorList>
            <person name="Petersen C."/>
        </authorList>
    </citation>
    <scope>NUCLEOTIDE SEQUENCE</scope>
    <source>
        <strain evidence="1">IBT 17660</strain>
    </source>
</reference>